<keyword evidence="5" id="KW-0245">EGF-like domain</keyword>
<evidence type="ECO:0000256" key="1">
    <source>
        <dbReference type="ARBA" id="ARBA00022741"/>
    </source>
</evidence>
<keyword evidence="5" id="KW-1015">Disulfide bond</keyword>
<protein>
    <submittedName>
        <fullName evidence="10">Uncharacterized protein LOC102800875</fullName>
    </submittedName>
</protein>
<reference evidence="10" key="1">
    <citation type="submission" date="2025-08" db="UniProtKB">
        <authorList>
            <consortium name="RefSeq"/>
        </authorList>
    </citation>
    <scope>IDENTIFICATION</scope>
    <source>
        <tissue evidence="10">Testes</tissue>
    </source>
</reference>
<accession>A0ABM0M7L4</accession>
<proteinExistence type="predicted"/>
<evidence type="ECO:0000256" key="6">
    <source>
        <dbReference type="SAM" id="MobiDB-lite"/>
    </source>
</evidence>
<feature type="compositionally biased region" description="Polar residues" evidence="6">
    <location>
        <begin position="445"/>
        <end position="465"/>
    </location>
</feature>
<dbReference type="PROSITE" id="PS50026">
    <property type="entry name" value="EGF_3"/>
    <property type="match status" value="1"/>
</dbReference>
<evidence type="ECO:0000256" key="2">
    <source>
        <dbReference type="ARBA" id="ARBA00022801"/>
    </source>
</evidence>
<gene>
    <name evidence="10" type="primary">LOC102800875</name>
</gene>
<dbReference type="InterPro" id="IPR036179">
    <property type="entry name" value="Ig-like_dom_sf"/>
</dbReference>
<evidence type="ECO:0000313" key="10">
    <source>
        <dbReference type="RefSeq" id="XP_006816005.1"/>
    </source>
</evidence>
<feature type="disulfide bond" evidence="5">
    <location>
        <begin position="362"/>
        <end position="372"/>
    </location>
</feature>
<dbReference type="PROSITE" id="PS51192">
    <property type="entry name" value="HELICASE_ATP_BIND_1"/>
    <property type="match status" value="1"/>
</dbReference>
<feature type="domain" description="Helicase ATP-binding" evidence="8">
    <location>
        <begin position="19"/>
        <end position="164"/>
    </location>
</feature>
<comment type="caution">
    <text evidence="5">Lacks conserved residue(s) required for the propagation of feature annotation.</text>
</comment>
<dbReference type="SUPFAM" id="SSF48726">
    <property type="entry name" value="Immunoglobulin"/>
    <property type="match status" value="1"/>
</dbReference>
<dbReference type="InterPro" id="IPR014001">
    <property type="entry name" value="Helicase_ATP-bd"/>
</dbReference>
<evidence type="ECO:0000256" key="5">
    <source>
        <dbReference type="PROSITE-ProRule" id="PRU00076"/>
    </source>
</evidence>
<keyword evidence="1" id="KW-0547">Nucleotide-binding</keyword>
<keyword evidence="9" id="KW-1185">Reference proteome</keyword>
<evidence type="ECO:0000313" key="9">
    <source>
        <dbReference type="Proteomes" id="UP000694865"/>
    </source>
</evidence>
<dbReference type="Proteomes" id="UP000694865">
    <property type="component" value="Unplaced"/>
</dbReference>
<feature type="disulfide bond" evidence="5">
    <location>
        <begin position="380"/>
        <end position="389"/>
    </location>
</feature>
<evidence type="ECO:0000259" key="8">
    <source>
        <dbReference type="PROSITE" id="PS51192"/>
    </source>
</evidence>
<feature type="region of interest" description="Disordered" evidence="6">
    <location>
        <begin position="432"/>
        <end position="466"/>
    </location>
</feature>
<dbReference type="Pfam" id="PF07679">
    <property type="entry name" value="I-set"/>
    <property type="match status" value="1"/>
</dbReference>
<dbReference type="GeneID" id="102800875"/>
<dbReference type="InterPro" id="IPR011545">
    <property type="entry name" value="DEAD/DEAH_box_helicase_dom"/>
</dbReference>
<dbReference type="RefSeq" id="XP_006816005.1">
    <property type="nucleotide sequence ID" value="XM_006815942.1"/>
</dbReference>
<keyword evidence="2" id="KW-0378">Hydrolase</keyword>
<dbReference type="SMART" id="SM00181">
    <property type="entry name" value="EGF"/>
    <property type="match status" value="2"/>
</dbReference>
<evidence type="ECO:0000256" key="3">
    <source>
        <dbReference type="ARBA" id="ARBA00022806"/>
    </source>
</evidence>
<keyword evidence="4" id="KW-0067">ATP-binding</keyword>
<feature type="domain" description="EGF-like" evidence="7">
    <location>
        <begin position="358"/>
        <end position="390"/>
    </location>
</feature>
<organism evidence="9 10">
    <name type="scientific">Saccoglossus kowalevskii</name>
    <name type="common">Acorn worm</name>
    <dbReference type="NCBI Taxonomy" id="10224"/>
    <lineage>
        <taxon>Eukaryota</taxon>
        <taxon>Metazoa</taxon>
        <taxon>Hemichordata</taxon>
        <taxon>Enteropneusta</taxon>
        <taxon>Harrimaniidae</taxon>
        <taxon>Saccoglossus</taxon>
    </lineage>
</organism>
<dbReference type="Gene3D" id="2.10.25.10">
    <property type="entry name" value="Laminin"/>
    <property type="match status" value="2"/>
</dbReference>
<keyword evidence="3" id="KW-0347">Helicase</keyword>
<sequence length="501" mass="54447">MKFNFGDSKFKFPPGGGFIGLSEAPADCLIASNVIGNQQVASSKVEPNAPKAIIIEPSRELAEQTLTQIQNFKKYLKEPNVRELLVIGGQAAKDQIYALESGIDIVVGTPGRLEDLISTGKLSLSQVRFFILDEADGLLTQGYTDLIYRLWEQIPKITADGKRLQARMLEILKVDVSDSGRYKCVATNVAGNDMQTIHVTVRYPDWQSMLGGCHDGSVEGLGHIPDVAACEGGWHGHVQRGKTLCARGWHVCSDQDTDLLSSVTWEDAVSVDGCFAYNAANNMGQCTRCTETVDGDRMGGIGRNCSQRHRKHGSCLGEGRIDIFYGHRKNGQPNCRYHPGLTTGVLCCKMFPAKRKKVKPVCNPVCQNGGTCTESNRCQCTPQYKGLTCQNAVCNPKCKDSEKCVAPGVCRCRDGLRGVLCRHKKAAGLSPLLSSEGNKDKNDSTPDTSPGAPQTPSLDDSPTNEGKQKLDVAKDINNSMQGQLLLQVLSDFVLLSANYKT</sequence>
<dbReference type="Pfam" id="PF00270">
    <property type="entry name" value="DEAD"/>
    <property type="match status" value="1"/>
</dbReference>
<dbReference type="InterPro" id="IPR000742">
    <property type="entry name" value="EGF"/>
</dbReference>
<evidence type="ECO:0000256" key="4">
    <source>
        <dbReference type="ARBA" id="ARBA00022840"/>
    </source>
</evidence>
<name>A0ABM0M7L4_SACKO</name>
<dbReference type="SMART" id="SM00487">
    <property type="entry name" value="DEXDc"/>
    <property type="match status" value="1"/>
</dbReference>
<dbReference type="SUPFAM" id="SSF52540">
    <property type="entry name" value="P-loop containing nucleoside triphosphate hydrolases"/>
    <property type="match status" value="1"/>
</dbReference>
<dbReference type="InterPro" id="IPR013098">
    <property type="entry name" value="Ig_I-set"/>
</dbReference>
<dbReference type="PANTHER" id="PTHR47960">
    <property type="entry name" value="DEAD-BOX ATP-DEPENDENT RNA HELICASE 50"/>
    <property type="match status" value="1"/>
</dbReference>
<dbReference type="PROSITE" id="PS00022">
    <property type="entry name" value="EGF_1"/>
    <property type="match status" value="1"/>
</dbReference>
<dbReference type="InterPro" id="IPR027417">
    <property type="entry name" value="P-loop_NTPase"/>
</dbReference>
<dbReference type="Gene3D" id="3.40.50.300">
    <property type="entry name" value="P-loop containing nucleotide triphosphate hydrolases"/>
    <property type="match status" value="1"/>
</dbReference>
<evidence type="ECO:0000259" key="7">
    <source>
        <dbReference type="PROSITE" id="PS50026"/>
    </source>
</evidence>